<gene>
    <name evidence="12" type="primary">folD</name>
    <name evidence="15" type="ORF">RsTaC01_0099</name>
</gene>
<comment type="caution">
    <text evidence="12">Lacks conserved residue(s) required for the propagation of feature annotation.</text>
</comment>
<evidence type="ECO:0000256" key="9">
    <source>
        <dbReference type="ARBA" id="ARBA00023102"/>
    </source>
</evidence>
<keyword evidence="3 12" id="KW-0554">One-carbon metabolism</keyword>
<dbReference type="GO" id="GO:0006164">
    <property type="term" value="P:purine nucleotide biosynthetic process"/>
    <property type="evidence" value="ECO:0007669"/>
    <property type="project" value="UniProtKB-KW"/>
</dbReference>
<dbReference type="InterPro" id="IPR046346">
    <property type="entry name" value="Aminoacid_DH-like_N_sf"/>
</dbReference>
<dbReference type="Pfam" id="PF02882">
    <property type="entry name" value="THF_DHG_CYH_C"/>
    <property type="match status" value="1"/>
</dbReference>
<dbReference type="HAMAP" id="MF_01576">
    <property type="entry name" value="THF_DHG_CYH"/>
    <property type="match status" value="1"/>
</dbReference>
<evidence type="ECO:0000256" key="6">
    <source>
        <dbReference type="ARBA" id="ARBA00022801"/>
    </source>
</evidence>
<dbReference type="PANTHER" id="PTHR48099">
    <property type="entry name" value="C-1-TETRAHYDROFOLATE SYNTHASE, CYTOPLASMIC-RELATED"/>
    <property type="match status" value="1"/>
</dbReference>
<evidence type="ECO:0000259" key="14">
    <source>
        <dbReference type="Pfam" id="PF02882"/>
    </source>
</evidence>
<dbReference type="NCBIfam" id="NF010783">
    <property type="entry name" value="PRK14186.1"/>
    <property type="match status" value="1"/>
</dbReference>
<dbReference type="GO" id="GO:0035999">
    <property type="term" value="P:tetrahydrofolate interconversion"/>
    <property type="evidence" value="ECO:0007669"/>
    <property type="project" value="UniProtKB-UniRule"/>
</dbReference>
<dbReference type="EMBL" id="AP027925">
    <property type="protein sequence ID" value="BED92395.1"/>
    <property type="molecule type" value="Genomic_DNA"/>
</dbReference>
<dbReference type="Pfam" id="PF00763">
    <property type="entry name" value="THF_DHG_CYH"/>
    <property type="match status" value="1"/>
</dbReference>
<dbReference type="GO" id="GO:0004488">
    <property type="term" value="F:methylenetetrahydrofolate dehydrogenase (NADP+) activity"/>
    <property type="evidence" value="ECO:0007669"/>
    <property type="project" value="UniProtKB-UniRule"/>
</dbReference>
<dbReference type="InterPro" id="IPR036291">
    <property type="entry name" value="NAD(P)-bd_dom_sf"/>
</dbReference>
<comment type="similarity">
    <text evidence="12">Belongs to the tetrahydrofolate dehydrogenase/cyclohydrolase family.</text>
</comment>
<dbReference type="NCBIfam" id="NF008058">
    <property type="entry name" value="PRK10792.1"/>
    <property type="match status" value="1"/>
</dbReference>
<feature type="binding site" evidence="12">
    <location>
        <position position="229"/>
    </location>
    <ligand>
        <name>NADP(+)</name>
        <dbReference type="ChEBI" id="CHEBI:58349"/>
    </ligand>
</feature>
<reference evidence="15" key="1">
    <citation type="journal article" date="2023" name="ISME J.">
        <title>Emergence of putative energy parasites within Clostridia revealed by genome analysis of a novel endosymbiotic clade.</title>
        <authorList>
            <person name="Takahashi K."/>
            <person name="Kuwahara H."/>
            <person name="Horikawa Y."/>
            <person name="Izawa K."/>
            <person name="Kato D."/>
            <person name="Inagaki T."/>
            <person name="Yuki M."/>
            <person name="Ohkuma M."/>
            <person name="Hongoh Y."/>
        </authorList>
    </citation>
    <scope>NUCLEOTIDE SEQUENCE</scope>
    <source>
        <strain evidence="15">RsTa-C01</strain>
    </source>
</reference>
<evidence type="ECO:0000256" key="8">
    <source>
        <dbReference type="ARBA" id="ARBA00023002"/>
    </source>
</evidence>
<keyword evidence="9 12" id="KW-0368">Histidine biosynthesis</keyword>
<dbReference type="GO" id="GO:0000105">
    <property type="term" value="P:L-histidine biosynthetic process"/>
    <property type="evidence" value="ECO:0007669"/>
    <property type="project" value="UniProtKB-KW"/>
</dbReference>
<evidence type="ECO:0000256" key="12">
    <source>
        <dbReference type="HAMAP-Rule" id="MF_01576"/>
    </source>
</evidence>
<evidence type="ECO:0000256" key="2">
    <source>
        <dbReference type="ARBA" id="ARBA00011738"/>
    </source>
</evidence>
<dbReference type="AlphaFoldDB" id="A0AA48IH88"/>
<evidence type="ECO:0000256" key="7">
    <source>
        <dbReference type="ARBA" id="ARBA00022857"/>
    </source>
</evidence>
<name>A0AA48IH88_9FIRM</name>
<keyword evidence="4 12" id="KW-0028">Amino-acid biosynthesis</keyword>
<dbReference type="FunFam" id="3.40.50.10860:FF:000005">
    <property type="entry name" value="C-1-tetrahydrofolate synthase, cytoplasmic, putative"/>
    <property type="match status" value="1"/>
</dbReference>
<dbReference type="GO" id="GO:0009086">
    <property type="term" value="P:methionine biosynthetic process"/>
    <property type="evidence" value="ECO:0007669"/>
    <property type="project" value="UniProtKB-KW"/>
</dbReference>
<evidence type="ECO:0000256" key="4">
    <source>
        <dbReference type="ARBA" id="ARBA00022605"/>
    </source>
</evidence>
<comment type="function">
    <text evidence="12">Catalyzes the oxidation of 5,10-methylenetetrahydrofolate to 5,10-methenyltetrahydrofolate and then the hydrolysis of 5,10-methenyltetrahydrofolate to 10-formyltetrahydrofolate.</text>
</comment>
<evidence type="ECO:0000259" key="13">
    <source>
        <dbReference type="Pfam" id="PF00763"/>
    </source>
</evidence>
<evidence type="ECO:0000256" key="5">
    <source>
        <dbReference type="ARBA" id="ARBA00022755"/>
    </source>
</evidence>
<dbReference type="PROSITE" id="PS00767">
    <property type="entry name" value="THF_DHG_CYH_2"/>
    <property type="match status" value="1"/>
</dbReference>
<dbReference type="SUPFAM" id="SSF51735">
    <property type="entry name" value="NAD(P)-binding Rossmann-fold domains"/>
    <property type="match status" value="1"/>
</dbReference>
<dbReference type="InterPro" id="IPR000672">
    <property type="entry name" value="THF_DH/CycHdrlase"/>
</dbReference>
<dbReference type="InterPro" id="IPR020631">
    <property type="entry name" value="THF_DH/CycHdrlase_NAD-bd_dom"/>
</dbReference>
<dbReference type="Gene3D" id="3.40.50.720">
    <property type="entry name" value="NAD(P)-binding Rossmann-like Domain"/>
    <property type="match status" value="1"/>
</dbReference>
<evidence type="ECO:0000256" key="11">
    <source>
        <dbReference type="ARBA" id="ARBA00023268"/>
    </source>
</evidence>
<dbReference type="Proteomes" id="UP001335720">
    <property type="component" value="Chromosome"/>
</dbReference>
<protein>
    <recommendedName>
        <fullName evidence="12">Bifunctional protein FolD</fullName>
    </recommendedName>
    <domain>
        <recommendedName>
            <fullName evidence="12">Methylenetetrahydrofolate dehydrogenase</fullName>
            <ecNumber evidence="12">1.5.1.5</ecNumber>
        </recommendedName>
    </domain>
    <domain>
        <recommendedName>
            <fullName evidence="12">Methenyltetrahydrofolate cyclohydrolase</fullName>
            <ecNumber evidence="12">3.5.4.9</ecNumber>
        </recommendedName>
    </domain>
</protein>
<comment type="catalytic activity">
    <reaction evidence="12">
        <text>(6R)-5,10-methenyltetrahydrofolate + H2O = (6R)-10-formyltetrahydrofolate + H(+)</text>
        <dbReference type="Rhea" id="RHEA:23700"/>
        <dbReference type="ChEBI" id="CHEBI:15377"/>
        <dbReference type="ChEBI" id="CHEBI:15378"/>
        <dbReference type="ChEBI" id="CHEBI:57455"/>
        <dbReference type="ChEBI" id="CHEBI:195366"/>
        <dbReference type="EC" id="3.5.4.9"/>
    </reaction>
</comment>
<keyword evidence="10 12" id="KW-0486">Methionine biosynthesis</keyword>
<evidence type="ECO:0000256" key="3">
    <source>
        <dbReference type="ARBA" id="ARBA00022563"/>
    </source>
</evidence>
<dbReference type="PROSITE" id="PS00766">
    <property type="entry name" value="THF_DHG_CYH_1"/>
    <property type="match status" value="1"/>
</dbReference>
<dbReference type="SUPFAM" id="SSF53223">
    <property type="entry name" value="Aminoacid dehydrogenase-like, N-terminal domain"/>
    <property type="match status" value="1"/>
</dbReference>
<dbReference type="Gene3D" id="3.40.50.10860">
    <property type="entry name" value="Leucine Dehydrogenase, chain A, domain 1"/>
    <property type="match status" value="1"/>
</dbReference>
<dbReference type="GO" id="GO:0005829">
    <property type="term" value="C:cytosol"/>
    <property type="evidence" value="ECO:0007669"/>
    <property type="project" value="TreeGrafter"/>
</dbReference>
<sequence>MIINGKLLSETILKQVKKNVLTLKNEKNITPGLAVVIVGDNLASTIYVNNKQKVCEKVGIHSEKYNLPKNFSQIELINLIEELNNNHKINGILLQLPLPKHINERTVIEYINKNKDVDCFSSYNVGNLILGGQKVLPCTPSGIIELIKSTNTEISGKHCVIVGRSNIVGKPLALMLLQENATVSICHSKTVNLENLTKQADILISAVGKPKFIKKNMVKNNSIIIDVGINRLSNEKICGDVDFEGVFDKVSYITPVPGGVGPMTIAMLMKNTLNLTLI</sequence>
<keyword evidence="8 12" id="KW-0560">Oxidoreductase</keyword>
<feature type="binding site" evidence="12">
    <location>
        <begin position="163"/>
        <end position="165"/>
    </location>
    <ligand>
        <name>NADP(+)</name>
        <dbReference type="ChEBI" id="CHEBI:58349"/>
    </ligand>
</feature>
<comment type="subunit">
    <text evidence="2 12">Homodimer.</text>
</comment>
<dbReference type="GO" id="GO:0004477">
    <property type="term" value="F:methenyltetrahydrofolate cyclohydrolase activity"/>
    <property type="evidence" value="ECO:0007669"/>
    <property type="project" value="UniProtKB-UniRule"/>
</dbReference>
<dbReference type="PRINTS" id="PR00085">
    <property type="entry name" value="THFDHDRGNASE"/>
</dbReference>
<keyword evidence="11 12" id="KW-0511">Multifunctional enzyme</keyword>
<feature type="domain" description="Tetrahydrofolate dehydrogenase/cyclohydrolase catalytic" evidence="13">
    <location>
        <begin position="3"/>
        <end position="118"/>
    </location>
</feature>
<dbReference type="CDD" id="cd01080">
    <property type="entry name" value="NAD_bind_m-THF_DH_Cyclohyd"/>
    <property type="match status" value="1"/>
</dbReference>
<dbReference type="EC" id="1.5.1.5" evidence="12"/>
<evidence type="ECO:0000313" key="15">
    <source>
        <dbReference type="EMBL" id="BED92395.1"/>
    </source>
</evidence>
<dbReference type="InterPro" id="IPR020630">
    <property type="entry name" value="THF_DH/CycHdrlase_cat_dom"/>
</dbReference>
<accession>A0AA48IH88</accession>
<feature type="domain" description="Tetrahydrofolate dehydrogenase/cyclohydrolase NAD(P)-binding" evidence="14">
    <location>
        <begin position="137"/>
        <end position="275"/>
    </location>
</feature>
<keyword evidence="6 12" id="KW-0378">Hydrolase</keyword>
<dbReference type="KEGG" id="ptrh:RsTaC01_0099"/>
<comment type="catalytic activity">
    <reaction evidence="12">
        <text>(6R)-5,10-methylene-5,6,7,8-tetrahydrofolate + NADP(+) = (6R)-5,10-methenyltetrahydrofolate + NADPH</text>
        <dbReference type="Rhea" id="RHEA:22812"/>
        <dbReference type="ChEBI" id="CHEBI:15636"/>
        <dbReference type="ChEBI" id="CHEBI:57455"/>
        <dbReference type="ChEBI" id="CHEBI:57783"/>
        <dbReference type="ChEBI" id="CHEBI:58349"/>
        <dbReference type="EC" id="1.5.1.5"/>
    </reaction>
</comment>
<dbReference type="PANTHER" id="PTHR48099:SF5">
    <property type="entry name" value="C-1-TETRAHYDROFOLATE SYNTHASE, CYTOPLASMIC"/>
    <property type="match status" value="1"/>
</dbReference>
<comment type="pathway">
    <text evidence="1 12">One-carbon metabolism; tetrahydrofolate interconversion.</text>
</comment>
<dbReference type="InterPro" id="IPR020867">
    <property type="entry name" value="THF_DH/CycHdrlase_CS"/>
</dbReference>
<keyword evidence="7 12" id="KW-0521">NADP</keyword>
<proteinExistence type="inferred from homology"/>
<evidence type="ECO:0000256" key="10">
    <source>
        <dbReference type="ARBA" id="ARBA00023167"/>
    </source>
</evidence>
<keyword evidence="5 12" id="KW-0658">Purine biosynthesis</keyword>
<evidence type="ECO:0000256" key="1">
    <source>
        <dbReference type="ARBA" id="ARBA00004777"/>
    </source>
</evidence>
<organism evidence="15">
    <name type="scientific">Candidatus Paraimprobicoccus trichonymphae</name>
    <dbReference type="NCBI Taxonomy" id="3033793"/>
    <lineage>
        <taxon>Bacteria</taxon>
        <taxon>Bacillati</taxon>
        <taxon>Bacillota</taxon>
        <taxon>Clostridia</taxon>
        <taxon>Candidatus Paraimprobicoccus</taxon>
    </lineage>
</organism>
<dbReference type="FunFam" id="3.40.50.720:FF:000094">
    <property type="entry name" value="Bifunctional protein FolD"/>
    <property type="match status" value="1"/>
</dbReference>
<dbReference type="EC" id="3.5.4.9" evidence="12"/>